<feature type="compositionally biased region" description="Acidic residues" evidence="2">
    <location>
        <begin position="277"/>
        <end position="287"/>
    </location>
</feature>
<name>A0ABS8VKD6_DATST</name>
<feature type="compositionally biased region" description="Low complexity" evidence="2">
    <location>
        <begin position="417"/>
        <end position="437"/>
    </location>
</feature>
<accession>A0ABS8VKD6</accession>
<dbReference type="InterPro" id="IPR045322">
    <property type="entry name" value="HECTD1/TRIP12-like"/>
</dbReference>
<keyword evidence="1" id="KW-0808">Transferase</keyword>
<reference evidence="3 4" key="1">
    <citation type="journal article" date="2021" name="BMC Genomics">
        <title>Datura genome reveals duplications of psychoactive alkaloid biosynthetic genes and high mutation rate following tissue culture.</title>
        <authorList>
            <person name="Rajewski A."/>
            <person name="Carter-House D."/>
            <person name="Stajich J."/>
            <person name="Litt A."/>
        </authorList>
    </citation>
    <scope>NUCLEOTIDE SEQUENCE [LARGE SCALE GENOMIC DNA]</scope>
    <source>
        <strain evidence="3">AR-01</strain>
    </source>
</reference>
<dbReference type="PANTHER" id="PTHR45670:SF1">
    <property type="entry name" value="E3 UBIQUITIN-PROTEIN LIGASE HECTD1"/>
    <property type="match status" value="1"/>
</dbReference>
<feature type="region of interest" description="Disordered" evidence="2">
    <location>
        <begin position="408"/>
        <end position="437"/>
    </location>
</feature>
<comment type="caution">
    <text evidence="3">The sequence shown here is derived from an EMBL/GenBank/DDBJ whole genome shotgun (WGS) entry which is preliminary data.</text>
</comment>
<sequence>MQMQVPLRILKVQVPERITTKLTGNNKDHPSLRIAVSAGAKSFKDKYFPSDSGATEENQKLRSSAWDICASKEETLAELVASMLGELSKGDGVSTFEFIGSGCWWKYGSYGCFGSKASKCLIFLGALPHVLSHSSRSSTGNARLSSGLSALSQPFKLRLCRAQGDKTLRDYSSNVVLIDPLASLAAIEDFLWPRVRVESGQKALASVGNPESGTTARGVGASCPSTSTPASGSAGKGKAVLKPAQDDGRGPQTRNAARRRAALDKEAEVKPVNGESSSEDDELDMSPVEIDDALVIEDEDISDDEEDDHDDVLGDSLPVCMPDKVYDVKLGDSSEDGPATQTPNDSQTNAGMDLTLLSLYGSSYGSRGAMSLAAAAMAGLARNQRREELEIVMRLWGDIYTITYQRADSQAERSTKGDGSSTSTKSNKASSSASASADSSLHRTSLLDSILQGELPCDMEKTNSTYNILALLRVVEGLNQLAPRLHVHKLTPKLARQIQDALALCSGSLPSWCYQLTRSCPFLFPFETRRQYFYSTAFGLSRALYRLQQQQGADGNGSTNEREVRAGQITAPESPCL</sequence>
<evidence type="ECO:0000313" key="3">
    <source>
        <dbReference type="EMBL" id="MCE0481239.1"/>
    </source>
</evidence>
<feature type="compositionally biased region" description="Polar residues" evidence="2">
    <location>
        <begin position="339"/>
        <end position="350"/>
    </location>
</feature>
<evidence type="ECO:0000256" key="1">
    <source>
        <dbReference type="ARBA" id="ARBA00022679"/>
    </source>
</evidence>
<keyword evidence="4" id="KW-1185">Reference proteome</keyword>
<evidence type="ECO:0000256" key="2">
    <source>
        <dbReference type="SAM" id="MobiDB-lite"/>
    </source>
</evidence>
<dbReference type="EMBL" id="JACEIK010005331">
    <property type="protein sequence ID" value="MCE0481239.1"/>
    <property type="molecule type" value="Genomic_DNA"/>
</dbReference>
<gene>
    <name evidence="3" type="ORF">HAX54_038834</name>
</gene>
<feature type="region of interest" description="Disordered" evidence="2">
    <location>
        <begin position="330"/>
        <end position="350"/>
    </location>
</feature>
<evidence type="ECO:0000313" key="4">
    <source>
        <dbReference type="Proteomes" id="UP000823775"/>
    </source>
</evidence>
<feature type="region of interest" description="Disordered" evidence="2">
    <location>
        <begin position="551"/>
        <end position="577"/>
    </location>
</feature>
<dbReference type="PANTHER" id="PTHR45670">
    <property type="entry name" value="E3 UBIQUITIN-PROTEIN LIGASE TRIP12"/>
    <property type="match status" value="1"/>
</dbReference>
<proteinExistence type="predicted"/>
<protein>
    <submittedName>
        <fullName evidence="3">Uncharacterized protein</fullName>
    </submittedName>
</protein>
<feature type="region of interest" description="Disordered" evidence="2">
    <location>
        <begin position="204"/>
        <end position="287"/>
    </location>
</feature>
<dbReference type="Proteomes" id="UP000823775">
    <property type="component" value="Unassembled WGS sequence"/>
</dbReference>
<organism evidence="3 4">
    <name type="scientific">Datura stramonium</name>
    <name type="common">Jimsonweed</name>
    <name type="synonym">Common thornapple</name>
    <dbReference type="NCBI Taxonomy" id="4076"/>
    <lineage>
        <taxon>Eukaryota</taxon>
        <taxon>Viridiplantae</taxon>
        <taxon>Streptophyta</taxon>
        <taxon>Embryophyta</taxon>
        <taxon>Tracheophyta</taxon>
        <taxon>Spermatophyta</taxon>
        <taxon>Magnoliopsida</taxon>
        <taxon>eudicotyledons</taxon>
        <taxon>Gunneridae</taxon>
        <taxon>Pentapetalae</taxon>
        <taxon>asterids</taxon>
        <taxon>lamiids</taxon>
        <taxon>Solanales</taxon>
        <taxon>Solanaceae</taxon>
        <taxon>Solanoideae</taxon>
        <taxon>Datureae</taxon>
        <taxon>Datura</taxon>
    </lineage>
</organism>